<evidence type="ECO:0000313" key="1">
    <source>
        <dbReference type="EMBL" id="KAI0056391.1"/>
    </source>
</evidence>
<proteinExistence type="predicted"/>
<accession>A0ACB8SL19</accession>
<dbReference type="EMBL" id="MU277265">
    <property type="protein sequence ID" value="KAI0056391.1"/>
    <property type="molecule type" value="Genomic_DNA"/>
</dbReference>
<reference evidence="1" key="1">
    <citation type="submission" date="2021-03" db="EMBL/GenBank/DDBJ databases">
        <authorList>
            <consortium name="DOE Joint Genome Institute"/>
            <person name="Ahrendt S."/>
            <person name="Looney B.P."/>
            <person name="Miyauchi S."/>
            <person name="Morin E."/>
            <person name="Drula E."/>
            <person name="Courty P.E."/>
            <person name="Chicoki N."/>
            <person name="Fauchery L."/>
            <person name="Kohler A."/>
            <person name="Kuo A."/>
            <person name="Labutti K."/>
            <person name="Pangilinan J."/>
            <person name="Lipzen A."/>
            <person name="Riley R."/>
            <person name="Andreopoulos W."/>
            <person name="He G."/>
            <person name="Johnson J."/>
            <person name="Barry K.W."/>
            <person name="Grigoriev I.V."/>
            <person name="Nagy L."/>
            <person name="Hibbett D."/>
            <person name="Henrissat B."/>
            <person name="Matheny P.B."/>
            <person name="Labbe J."/>
            <person name="Martin F."/>
        </authorList>
    </citation>
    <scope>NUCLEOTIDE SEQUENCE</scope>
    <source>
        <strain evidence="1">HHB10654</strain>
    </source>
</reference>
<reference evidence="1" key="2">
    <citation type="journal article" date="2022" name="New Phytol.">
        <title>Evolutionary transition to the ectomycorrhizal habit in the genomes of a hyperdiverse lineage of mushroom-forming fungi.</title>
        <authorList>
            <person name="Looney B."/>
            <person name="Miyauchi S."/>
            <person name="Morin E."/>
            <person name="Drula E."/>
            <person name="Courty P.E."/>
            <person name="Kohler A."/>
            <person name="Kuo A."/>
            <person name="LaButti K."/>
            <person name="Pangilinan J."/>
            <person name="Lipzen A."/>
            <person name="Riley R."/>
            <person name="Andreopoulos W."/>
            <person name="He G."/>
            <person name="Johnson J."/>
            <person name="Nolan M."/>
            <person name="Tritt A."/>
            <person name="Barry K.W."/>
            <person name="Grigoriev I.V."/>
            <person name="Nagy L.G."/>
            <person name="Hibbett D."/>
            <person name="Henrissat B."/>
            <person name="Matheny P.B."/>
            <person name="Labbe J."/>
            <person name="Martin F.M."/>
        </authorList>
    </citation>
    <scope>NUCLEOTIDE SEQUENCE</scope>
    <source>
        <strain evidence="1">HHB10654</strain>
    </source>
</reference>
<dbReference type="Proteomes" id="UP000814140">
    <property type="component" value="Unassembled WGS sequence"/>
</dbReference>
<organism evidence="1 2">
    <name type="scientific">Artomyces pyxidatus</name>
    <dbReference type="NCBI Taxonomy" id="48021"/>
    <lineage>
        <taxon>Eukaryota</taxon>
        <taxon>Fungi</taxon>
        <taxon>Dikarya</taxon>
        <taxon>Basidiomycota</taxon>
        <taxon>Agaricomycotina</taxon>
        <taxon>Agaricomycetes</taxon>
        <taxon>Russulales</taxon>
        <taxon>Auriscalpiaceae</taxon>
        <taxon>Artomyces</taxon>
    </lineage>
</organism>
<keyword evidence="2" id="KW-1185">Reference proteome</keyword>
<name>A0ACB8SL19_9AGAM</name>
<evidence type="ECO:0000313" key="2">
    <source>
        <dbReference type="Proteomes" id="UP000814140"/>
    </source>
</evidence>
<protein>
    <submittedName>
        <fullName evidence="1">Uncharacterized protein</fullName>
    </submittedName>
</protein>
<comment type="caution">
    <text evidence="1">The sequence shown here is derived from an EMBL/GenBank/DDBJ whole genome shotgun (WGS) entry which is preliminary data.</text>
</comment>
<sequence>MSAFTSSLLASNPSIPGLERSIVISPRRLHLTLGVVSLSQAGSSPDAPPHTLEDASYLLHSLQPRVIEILRGQKLTVGLEIMDIMKPERGGHERAHVLYVGPDLNREHGRRLRAVCELVHREFIKAGLVVDERRPLKLHCTVLNTTYRKGKRREPFSYRAVLASEAVRNILTTGGVPEDRGPVNVNLGTWDVDEIQICEMSSWGPEGEYVRAAECALV</sequence>
<gene>
    <name evidence="1" type="ORF">BV25DRAFT_1832272</name>
</gene>